<dbReference type="Pfam" id="PF17862">
    <property type="entry name" value="AAA_lid_3"/>
    <property type="match status" value="1"/>
</dbReference>
<dbReference type="PANTHER" id="PTHR23077">
    <property type="entry name" value="AAA-FAMILY ATPASE"/>
    <property type="match status" value="1"/>
</dbReference>
<dbReference type="GO" id="GO:0005524">
    <property type="term" value="F:ATP binding"/>
    <property type="evidence" value="ECO:0007669"/>
    <property type="project" value="UniProtKB-KW"/>
</dbReference>
<reference evidence="6" key="1">
    <citation type="journal article" date="2020" name="ISME J.">
        <title>Gammaproteobacteria mediating utilization of methyl-, sulfur- and petroleum organic compounds in deep ocean hydrothermal plumes.</title>
        <authorList>
            <person name="Zhou Z."/>
            <person name="Liu Y."/>
            <person name="Pan J."/>
            <person name="Cron B.R."/>
            <person name="Toner B.M."/>
            <person name="Anantharaman K."/>
            <person name="Breier J.A."/>
            <person name="Dick G.J."/>
            <person name="Li M."/>
        </authorList>
    </citation>
    <scope>NUCLEOTIDE SEQUENCE</scope>
    <source>
        <strain evidence="6">SZUA-1515</strain>
    </source>
</reference>
<dbReference type="InterPro" id="IPR003960">
    <property type="entry name" value="ATPase_AAA_CS"/>
</dbReference>
<dbReference type="PROSITE" id="PS00674">
    <property type="entry name" value="AAA"/>
    <property type="match status" value="1"/>
</dbReference>
<dbReference type="AlphaFoldDB" id="A0A833E919"/>
<dbReference type="Pfam" id="PF00004">
    <property type="entry name" value="AAA"/>
    <property type="match status" value="1"/>
</dbReference>
<keyword evidence="2 3" id="KW-0067">ATP-binding</keyword>
<dbReference type="Gene3D" id="1.10.8.60">
    <property type="match status" value="1"/>
</dbReference>
<dbReference type="Gene3D" id="3.40.50.300">
    <property type="entry name" value="P-loop containing nucleotide triphosphate hydrolases"/>
    <property type="match status" value="1"/>
</dbReference>
<dbReference type="SUPFAM" id="SSF52540">
    <property type="entry name" value="P-loop containing nucleoside triphosphate hydrolases"/>
    <property type="match status" value="1"/>
</dbReference>
<evidence type="ECO:0000259" key="5">
    <source>
        <dbReference type="Pfam" id="PF17862"/>
    </source>
</evidence>
<feature type="domain" description="ATPase AAA-type core" evidence="4">
    <location>
        <begin position="10"/>
        <end position="65"/>
    </location>
</feature>
<feature type="domain" description="AAA ATPase AAA+ lid" evidence="5">
    <location>
        <begin position="87"/>
        <end position="123"/>
    </location>
</feature>
<dbReference type="Proteomes" id="UP000608579">
    <property type="component" value="Unassembled WGS sequence"/>
</dbReference>
<evidence type="ECO:0000313" key="6">
    <source>
        <dbReference type="EMBL" id="HIQ28967.1"/>
    </source>
</evidence>
<name>A0A833E919_CALS0</name>
<evidence type="ECO:0000259" key="4">
    <source>
        <dbReference type="Pfam" id="PF00004"/>
    </source>
</evidence>
<dbReference type="PANTHER" id="PTHR23077:SF171">
    <property type="entry name" value="NUCLEAR VALOSIN-CONTAINING PROTEIN-LIKE"/>
    <property type="match status" value="1"/>
</dbReference>
<dbReference type="InterPro" id="IPR003959">
    <property type="entry name" value="ATPase_AAA_core"/>
</dbReference>
<protein>
    <submittedName>
        <fullName evidence="6">AAA family ATPase</fullName>
    </submittedName>
</protein>
<dbReference type="InterPro" id="IPR041569">
    <property type="entry name" value="AAA_lid_3"/>
</dbReference>
<dbReference type="InterPro" id="IPR027417">
    <property type="entry name" value="P-loop_NTPase"/>
</dbReference>
<dbReference type="FunFam" id="1.10.8.60:FF:000189">
    <property type="entry name" value="AAA family ATPase, CDC48 subfamily"/>
    <property type="match status" value="1"/>
</dbReference>
<dbReference type="EMBL" id="DQVM01000005">
    <property type="protein sequence ID" value="HIQ28967.1"/>
    <property type="molecule type" value="Genomic_DNA"/>
</dbReference>
<evidence type="ECO:0000256" key="2">
    <source>
        <dbReference type="ARBA" id="ARBA00022840"/>
    </source>
</evidence>
<dbReference type="InterPro" id="IPR050168">
    <property type="entry name" value="AAA_ATPase_domain"/>
</dbReference>
<evidence type="ECO:0000256" key="3">
    <source>
        <dbReference type="RuleBase" id="RU003651"/>
    </source>
</evidence>
<dbReference type="GO" id="GO:0016887">
    <property type="term" value="F:ATP hydrolysis activity"/>
    <property type="evidence" value="ECO:0007669"/>
    <property type="project" value="InterPro"/>
</dbReference>
<accession>A0A833E919</accession>
<proteinExistence type="inferred from homology"/>
<evidence type="ECO:0000256" key="1">
    <source>
        <dbReference type="ARBA" id="ARBA00022741"/>
    </source>
</evidence>
<sequence length="176" mass="19813">IAPRRGGGFGDSHVTERIVSQLLTELDGLEELKDVVVIAATNRPDIIDPALLRPGRFDKLLYVPLPNREARIEILKIHTKKKPLAGDVSLENLADMTEGFTGADLANLCSTASLIAIREHISRYKDAEEAKRHLGEFKITMQHFRKALESIKPLSKHELMQYEAAFERFRRGVEIS</sequence>
<keyword evidence="1 3" id="KW-0547">Nucleotide-binding</keyword>
<feature type="non-terminal residue" evidence="6">
    <location>
        <position position="1"/>
    </location>
</feature>
<organism evidence="6 7">
    <name type="scientific">Caldiarchaeum subterraneum</name>
    <dbReference type="NCBI Taxonomy" id="311458"/>
    <lineage>
        <taxon>Archaea</taxon>
        <taxon>Nitrososphaerota</taxon>
        <taxon>Candidatus Caldarchaeales</taxon>
        <taxon>Candidatus Caldarchaeaceae</taxon>
        <taxon>Candidatus Caldarchaeum</taxon>
    </lineage>
</organism>
<comment type="caution">
    <text evidence="6">The sequence shown here is derived from an EMBL/GenBank/DDBJ whole genome shotgun (WGS) entry which is preliminary data.</text>
</comment>
<gene>
    <name evidence="6" type="ORF">EYH45_00205</name>
</gene>
<evidence type="ECO:0000313" key="7">
    <source>
        <dbReference type="Proteomes" id="UP000608579"/>
    </source>
</evidence>
<comment type="similarity">
    <text evidence="3">Belongs to the AAA ATPase family.</text>
</comment>